<accession>A0A3P7NX10</accession>
<name>A0A3P7NX10_DIBLA</name>
<sequence>MRCCWARTRWASVSNSWLSCLAGTQPIRLTCRLASFPPGRAPPLLLHRRLPPLRRH</sequence>
<reference evidence="1 2" key="1">
    <citation type="submission" date="2018-11" db="EMBL/GenBank/DDBJ databases">
        <authorList>
            <consortium name="Pathogen Informatics"/>
        </authorList>
    </citation>
    <scope>NUCLEOTIDE SEQUENCE [LARGE SCALE GENOMIC DNA]</scope>
</reference>
<feature type="non-terminal residue" evidence="1">
    <location>
        <position position="56"/>
    </location>
</feature>
<evidence type="ECO:0000313" key="2">
    <source>
        <dbReference type="Proteomes" id="UP000281553"/>
    </source>
</evidence>
<dbReference type="EMBL" id="UYRU01054578">
    <property type="protein sequence ID" value="VDN12722.1"/>
    <property type="molecule type" value="Genomic_DNA"/>
</dbReference>
<evidence type="ECO:0000313" key="1">
    <source>
        <dbReference type="EMBL" id="VDN12722.1"/>
    </source>
</evidence>
<protein>
    <submittedName>
        <fullName evidence="1">Uncharacterized protein</fullName>
    </submittedName>
</protein>
<keyword evidence="2" id="KW-1185">Reference proteome</keyword>
<proteinExistence type="predicted"/>
<gene>
    <name evidence="1" type="ORF">DILT_LOCUS8553</name>
</gene>
<organism evidence="1 2">
    <name type="scientific">Dibothriocephalus latus</name>
    <name type="common">Fish tapeworm</name>
    <name type="synonym">Diphyllobothrium latum</name>
    <dbReference type="NCBI Taxonomy" id="60516"/>
    <lineage>
        <taxon>Eukaryota</taxon>
        <taxon>Metazoa</taxon>
        <taxon>Spiralia</taxon>
        <taxon>Lophotrochozoa</taxon>
        <taxon>Platyhelminthes</taxon>
        <taxon>Cestoda</taxon>
        <taxon>Eucestoda</taxon>
        <taxon>Diphyllobothriidea</taxon>
        <taxon>Diphyllobothriidae</taxon>
        <taxon>Dibothriocephalus</taxon>
    </lineage>
</organism>
<dbReference type="PROSITE" id="PS51257">
    <property type="entry name" value="PROKAR_LIPOPROTEIN"/>
    <property type="match status" value="1"/>
</dbReference>
<dbReference type="Proteomes" id="UP000281553">
    <property type="component" value="Unassembled WGS sequence"/>
</dbReference>
<dbReference type="AlphaFoldDB" id="A0A3P7NX10"/>